<evidence type="ECO:0000259" key="1">
    <source>
        <dbReference type="Pfam" id="PF03478"/>
    </source>
</evidence>
<reference evidence="2 3" key="2">
    <citation type="submission" date="2024-10" db="EMBL/GenBank/DDBJ databases">
        <authorList>
            <person name="Ryan C."/>
        </authorList>
    </citation>
    <scope>NUCLEOTIDE SEQUENCE [LARGE SCALE GENOMIC DNA]</scope>
</reference>
<dbReference type="EMBL" id="OZ075139">
    <property type="protein sequence ID" value="CAL5018022.1"/>
    <property type="molecule type" value="Genomic_DNA"/>
</dbReference>
<accession>A0ABC9CCV6</accession>
<evidence type="ECO:0000313" key="3">
    <source>
        <dbReference type="Proteomes" id="UP001497457"/>
    </source>
</evidence>
<dbReference type="PANTHER" id="PTHR33165">
    <property type="entry name" value="F-BOX DOMAIN CONTAINING PROTEIN-LIKE-RELATED"/>
    <property type="match status" value="1"/>
</dbReference>
<dbReference type="Pfam" id="PF03478">
    <property type="entry name" value="Beta-prop_KIB1-4"/>
    <property type="match status" value="1"/>
</dbReference>
<gene>
    <name evidence="2" type="ORF">URODEC1_LOCUS74050</name>
</gene>
<proteinExistence type="predicted"/>
<keyword evidence="3" id="KW-1185">Reference proteome</keyword>
<dbReference type="InterPro" id="IPR005174">
    <property type="entry name" value="KIB1-4_b-propeller"/>
</dbReference>
<name>A0ABC9CCV6_9POAL</name>
<dbReference type="Proteomes" id="UP001497457">
    <property type="component" value="Chromosome 29rd"/>
</dbReference>
<dbReference type="PANTHER" id="PTHR33165:SF28">
    <property type="entry name" value="DUF295 DOMAIN-CONTAINING PROTEIN"/>
    <property type="match status" value="1"/>
</dbReference>
<sequence>MAADKRPATAAAPYIPAELIPDIARHLTTLQDFFSLRAACRSYRAALFPSRAVLASQPPHLLVPHHASSPRSLALVHLSRRSLLRFRSPVPHPFSTAVVASDGARVVTFDRFARELSVTHLISGERVRVPDAPFLFYRAVLAGDLVLLITPGWVHYCRLGDGRWRETCCRLGGSDGGLHMMVRMLAVNGVLYALLNTCQLAVAELRDDTVELKLLGGEVSDHVRNAWMESKDFTLGECAGEPLLIFKVSFKPEYKVFRWESGEQRWVRAMSLGRRTLFMSGNGFDAWLGPDSPGIRGDCIYEALPQAAGWSEYSLVDNTCEIVTIEYQGAPELDSVRKQVWVLPSLY</sequence>
<organism evidence="2 3">
    <name type="scientific">Urochloa decumbens</name>
    <dbReference type="NCBI Taxonomy" id="240449"/>
    <lineage>
        <taxon>Eukaryota</taxon>
        <taxon>Viridiplantae</taxon>
        <taxon>Streptophyta</taxon>
        <taxon>Embryophyta</taxon>
        <taxon>Tracheophyta</taxon>
        <taxon>Spermatophyta</taxon>
        <taxon>Magnoliopsida</taxon>
        <taxon>Liliopsida</taxon>
        <taxon>Poales</taxon>
        <taxon>Poaceae</taxon>
        <taxon>PACMAD clade</taxon>
        <taxon>Panicoideae</taxon>
        <taxon>Panicodae</taxon>
        <taxon>Paniceae</taxon>
        <taxon>Melinidinae</taxon>
        <taxon>Urochloa</taxon>
    </lineage>
</organism>
<reference evidence="3" key="1">
    <citation type="submission" date="2024-06" db="EMBL/GenBank/DDBJ databases">
        <authorList>
            <person name="Ryan C."/>
        </authorList>
    </citation>
    <scope>NUCLEOTIDE SEQUENCE [LARGE SCALE GENOMIC DNA]</scope>
</reference>
<evidence type="ECO:0000313" key="2">
    <source>
        <dbReference type="EMBL" id="CAL5018022.1"/>
    </source>
</evidence>
<dbReference type="AlphaFoldDB" id="A0ABC9CCV6"/>
<feature type="domain" description="KIB1-4 beta-propeller" evidence="1">
    <location>
        <begin position="77"/>
        <end position="301"/>
    </location>
</feature>
<protein>
    <recommendedName>
        <fullName evidence="1">KIB1-4 beta-propeller domain-containing protein</fullName>
    </recommendedName>
</protein>